<dbReference type="InterPro" id="IPR009799">
    <property type="entry name" value="EthD_dom"/>
</dbReference>
<name>A0A419F2B6_9BACT</name>
<dbReference type="InterPro" id="IPR011008">
    <property type="entry name" value="Dimeric_a/b-barrel"/>
</dbReference>
<gene>
    <name evidence="2" type="ORF">C4532_06345</name>
</gene>
<evidence type="ECO:0000313" key="3">
    <source>
        <dbReference type="Proteomes" id="UP000285961"/>
    </source>
</evidence>
<dbReference type="Proteomes" id="UP000285961">
    <property type="component" value="Unassembled WGS sequence"/>
</dbReference>
<dbReference type="Gene3D" id="3.30.70.100">
    <property type="match status" value="1"/>
</dbReference>
<dbReference type="EMBL" id="QZKI01000047">
    <property type="protein sequence ID" value="RJP72274.1"/>
    <property type="molecule type" value="Genomic_DNA"/>
</dbReference>
<evidence type="ECO:0000259" key="1">
    <source>
        <dbReference type="Pfam" id="PF07110"/>
    </source>
</evidence>
<dbReference type="SUPFAM" id="SSF54909">
    <property type="entry name" value="Dimeric alpha+beta barrel"/>
    <property type="match status" value="1"/>
</dbReference>
<evidence type="ECO:0000313" key="2">
    <source>
        <dbReference type="EMBL" id="RJP72274.1"/>
    </source>
</evidence>
<proteinExistence type="predicted"/>
<organism evidence="2 3">
    <name type="scientific">Candidatus Abyssobacteria bacterium SURF_17</name>
    <dbReference type="NCBI Taxonomy" id="2093361"/>
    <lineage>
        <taxon>Bacteria</taxon>
        <taxon>Pseudomonadati</taxon>
        <taxon>Candidatus Hydrogenedentota</taxon>
        <taxon>Candidatus Abyssobacteria</taxon>
    </lineage>
</organism>
<feature type="domain" description="EthD" evidence="1">
    <location>
        <begin position="25"/>
        <end position="115"/>
    </location>
</feature>
<dbReference type="Pfam" id="PF07110">
    <property type="entry name" value="EthD"/>
    <property type="match status" value="1"/>
</dbReference>
<sequence>MKRTNMNRMGGNTLMIKVVYCLRRKADMSLEEFQKYWLKTHAKFGKNIEGVKRYVQVHTITGELQEMLAAGHPAGKNEPFDGVAELWFEESDLRELPGKPGGLAALQDEANFIDFERSVIFLAKEHVIVQK</sequence>
<dbReference type="GO" id="GO:0016491">
    <property type="term" value="F:oxidoreductase activity"/>
    <property type="evidence" value="ECO:0007669"/>
    <property type="project" value="InterPro"/>
</dbReference>
<comment type="caution">
    <text evidence="2">The sequence shown here is derived from an EMBL/GenBank/DDBJ whole genome shotgun (WGS) entry which is preliminary data.</text>
</comment>
<reference evidence="2 3" key="1">
    <citation type="journal article" date="2017" name="ISME J.">
        <title>Energy and carbon metabolisms in a deep terrestrial subsurface fluid microbial community.</title>
        <authorList>
            <person name="Momper L."/>
            <person name="Jungbluth S.P."/>
            <person name="Lee M.D."/>
            <person name="Amend J.P."/>
        </authorList>
    </citation>
    <scope>NUCLEOTIDE SEQUENCE [LARGE SCALE GENOMIC DNA]</scope>
    <source>
        <strain evidence="2">SURF_17</strain>
    </source>
</reference>
<protein>
    <submittedName>
        <fullName evidence="2">EthD family reductase</fullName>
    </submittedName>
</protein>
<dbReference type="AlphaFoldDB" id="A0A419F2B6"/>
<dbReference type="NCBIfam" id="TIGR02118">
    <property type="entry name" value="EthD family reductase"/>
    <property type="match status" value="1"/>
</dbReference>
<accession>A0A419F2B6</accession>